<dbReference type="Proteomes" id="UP000018465">
    <property type="component" value="Unassembled WGS sequence"/>
</dbReference>
<proteinExistence type="predicted"/>
<reference evidence="2 3" key="1">
    <citation type="submission" date="2013-10" db="EMBL/GenBank/DDBJ databases">
        <title>The Genome Sequence of Acinetobacter lwoffii NIPH 512.</title>
        <authorList>
            <consortium name="The Broad Institute Genomics Platform"/>
            <consortium name="The Broad Institute Genome Sequencing Center for Infectious Disease"/>
            <person name="Cerqueira G."/>
            <person name="Feldgarden M."/>
            <person name="Courvalin P."/>
            <person name="Grillot-Courvalin C."/>
            <person name="Clermont D."/>
            <person name="Rocha E."/>
            <person name="Yoon E.-J."/>
            <person name="Nemec A."/>
            <person name="Young S.K."/>
            <person name="Zeng Q."/>
            <person name="Gargeya S."/>
            <person name="Fitzgerald M."/>
            <person name="Abouelleil A."/>
            <person name="Alvarado L."/>
            <person name="Berlin A.M."/>
            <person name="Chapman S.B."/>
            <person name="Gainer-Dewar J."/>
            <person name="Goldberg J."/>
            <person name="Gnerre S."/>
            <person name="Griggs A."/>
            <person name="Gujja S."/>
            <person name="Hansen M."/>
            <person name="Howarth C."/>
            <person name="Imamovic A."/>
            <person name="Ireland A."/>
            <person name="Larimer J."/>
            <person name="McCowan C."/>
            <person name="Murphy C."/>
            <person name="Pearson M."/>
            <person name="Poon T.W."/>
            <person name="Priest M."/>
            <person name="Roberts A."/>
            <person name="Saif S."/>
            <person name="Shea T."/>
            <person name="Sykes S."/>
            <person name="Wortman J."/>
            <person name="Nusbaum C."/>
            <person name="Birren B."/>
        </authorList>
    </citation>
    <scope>NUCLEOTIDE SEQUENCE [LARGE SCALE GENOMIC DNA]</scope>
    <source>
        <strain evidence="2 3">NIPH 512</strain>
    </source>
</reference>
<sequence>MSKNPTALLVYWEAYGGFTAIIKSFYFWASILITLLCYSFWSTENDWFLIPLSGLPSLLGFALGGYGVWLSVGNPKLKKLLSLSFEKNSHHSDFLVVNATFVHFIILQVISFIYLLILKANSIGKLLNYIKLNYPLNYSHCTEVVIDFLKVFAHGFGFLIFVYSIITMLAATFAIFNIAIITDEINKIEDEDLDALLTALLEEKEKKSK</sequence>
<evidence type="ECO:0000313" key="3">
    <source>
        <dbReference type="Proteomes" id="UP000018465"/>
    </source>
</evidence>
<dbReference type="EMBL" id="AYHO01000011">
    <property type="protein sequence ID" value="ESJ93684.1"/>
    <property type="molecule type" value="Genomic_DNA"/>
</dbReference>
<name>A0ABP2ZA25_ACILW</name>
<feature type="transmembrane region" description="Helical" evidence="1">
    <location>
        <begin position="156"/>
        <end position="180"/>
    </location>
</feature>
<feature type="transmembrane region" description="Helical" evidence="1">
    <location>
        <begin position="94"/>
        <end position="117"/>
    </location>
</feature>
<keyword evidence="1" id="KW-1133">Transmembrane helix</keyword>
<feature type="transmembrane region" description="Helical" evidence="1">
    <location>
        <begin position="20"/>
        <end position="41"/>
    </location>
</feature>
<gene>
    <name evidence="2" type="ORF">P800_03303</name>
</gene>
<protein>
    <submittedName>
        <fullName evidence="2">Uncharacterized protein</fullName>
    </submittedName>
</protein>
<evidence type="ECO:0000256" key="1">
    <source>
        <dbReference type="SAM" id="Phobius"/>
    </source>
</evidence>
<keyword evidence="1" id="KW-0812">Transmembrane</keyword>
<accession>A0ABP2ZA25</accession>
<dbReference type="RefSeq" id="WP_016807110.1">
    <property type="nucleotide sequence ID" value="NZ_KI530570.1"/>
</dbReference>
<keyword evidence="3" id="KW-1185">Reference proteome</keyword>
<comment type="caution">
    <text evidence="2">The sequence shown here is derived from an EMBL/GenBank/DDBJ whole genome shotgun (WGS) entry which is preliminary data.</text>
</comment>
<evidence type="ECO:0000313" key="2">
    <source>
        <dbReference type="EMBL" id="ESJ93684.1"/>
    </source>
</evidence>
<organism evidence="2 3">
    <name type="scientific">Acinetobacter lwoffii NCTC 5866 = CIP 64.10 = NIPH 512</name>
    <dbReference type="NCBI Taxonomy" id="981327"/>
    <lineage>
        <taxon>Bacteria</taxon>
        <taxon>Pseudomonadati</taxon>
        <taxon>Pseudomonadota</taxon>
        <taxon>Gammaproteobacteria</taxon>
        <taxon>Moraxellales</taxon>
        <taxon>Moraxellaceae</taxon>
        <taxon>Acinetobacter</taxon>
    </lineage>
</organism>
<feature type="transmembrane region" description="Helical" evidence="1">
    <location>
        <begin position="47"/>
        <end position="73"/>
    </location>
</feature>
<keyword evidence="1" id="KW-0472">Membrane</keyword>